<evidence type="ECO:0000259" key="10">
    <source>
        <dbReference type="Pfam" id="PF04290"/>
    </source>
</evidence>
<gene>
    <name evidence="11" type="ORF">GCM10011352_00130</name>
</gene>
<keyword evidence="6 9" id="KW-1133">Transmembrane helix</keyword>
<evidence type="ECO:0000313" key="12">
    <source>
        <dbReference type="Proteomes" id="UP000629025"/>
    </source>
</evidence>
<dbReference type="RefSeq" id="WP_188745076.1">
    <property type="nucleotide sequence ID" value="NZ_BMIJ01000001.1"/>
</dbReference>
<evidence type="ECO:0000256" key="1">
    <source>
        <dbReference type="ARBA" id="ARBA00004429"/>
    </source>
</evidence>
<feature type="transmembrane region" description="Helical" evidence="9">
    <location>
        <begin position="137"/>
        <end position="155"/>
    </location>
</feature>
<evidence type="ECO:0000256" key="9">
    <source>
        <dbReference type="RuleBase" id="RU369079"/>
    </source>
</evidence>
<feature type="transmembrane region" description="Helical" evidence="9">
    <location>
        <begin position="21"/>
        <end position="41"/>
    </location>
</feature>
<dbReference type="Proteomes" id="UP000629025">
    <property type="component" value="Unassembled WGS sequence"/>
</dbReference>
<dbReference type="PANTHER" id="PTHR35011:SF11">
    <property type="entry name" value="TRAP TRANSPORTER SMALL PERMEASE PROTEIN"/>
    <property type="match status" value="1"/>
</dbReference>
<comment type="subunit">
    <text evidence="9">The complex comprises the extracytoplasmic solute receptor protein and the two transmembrane proteins.</text>
</comment>
<keyword evidence="12" id="KW-1185">Reference proteome</keyword>
<comment type="subcellular location">
    <subcellularLocation>
        <location evidence="1 9">Cell inner membrane</location>
        <topology evidence="1 9">Multi-pass membrane protein</topology>
    </subcellularLocation>
</comment>
<evidence type="ECO:0000313" key="11">
    <source>
        <dbReference type="EMBL" id="GGB78522.1"/>
    </source>
</evidence>
<comment type="function">
    <text evidence="9">Part of the tripartite ATP-independent periplasmic (TRAP) transport system.</text>
</comment>
<evidence type="ECO:0000256" key="4">
    <source>
        <dbReference type="ARBA" id="ARBA00022519"/>
    </source>
</evidence>
<dbReference type="Pfam" id="PF04290">
    <property type="entry name" value="DctQ"/>
    <property type="match status" value="1"/>
</dbReference>
<evidence type="ECO:0000256" key="2">
    <source>
        <dbReference type="ARBA" id="ARBA00022448"/>
    </source>
</evidence>
<evidence type="ECO:0000256" key="7">
    <source>
        <dbReference type="ARBA" id="ARBA00023136"/>
    </source>
</evidence>
<comment type="caution">
    <text evidence="11">The sequence shown here is derived from an EMBL/GenBank/DDBJ whole genome shotgun (WGS) entry which is preliminary data.</text>
</comment>
<proteinExistence type="inferred from homology"/>
<protein>
    <recommendedName>
        <fullName evidence="9">TRAP transporter small permease protein</fullName>
    </recommendedName>
</protein>
<evidence type="ECO:0000256" key="8">
    <source>
        <dbReference type="ARBA" id="ARBA00038436"/>
    </source>
</evidence>
<accession>A0ABQ1JUK8</accession>
<dbReference type="PANTHER" id="PTHR35011">
    <property type="entry name" value="2,3-DIKETO-L-GULONATE TRAP TRANSPORTER SMALL PERMEASE PROTEIN YIAM"/>
    <property type="match status" value="1"/>
</dbReference>
<comment type="similarity">
    <text evidence="8 9">Belongs to the TRAP transporter small permease family.</text>
</comment>
<evidence type="ECO:0000256" key="3">
    <source>
        <dbReference type="ARBA" id="ARBA00022475"/>
    </source>
</evidence>
<dbReference type="EMBL" id="BMIJ01000001">
    <property type="protein sequence ID" value="GGB78522.1"/>
    <property type="molecule type" value="Genomic_DNA"/>
</dbReference>
<keyword evidence="2 9" id="KW-0813">Transport</keyword>
<feature type="transmembrane region" description="Helical" evidence="9">
    <location>
        <begin position="95"/>
        <end position="117"/>
    </location>
</feature>
<keyword evidence="7 9" id="KW-0472">Membrane</keyword>
<sequence>MKIKSDNPSSFGRMLDLLARLAIILAGVCLVVLVFSFGWLVFGRYVLNQTPTWVEQMSLLLVTTITFLAAAVGVHERTHLSVDLLSHFLSERGRLILALLVDLLLGVFGAALVWYGWDLVQFAWRKQIPLLDIPDGVRYIPMVVSGGLIVLFELGRLKQGVLSLFCPSFGSRAGKGRMAEEC</sequence>
<keyword evidence="3" id="KW-1003">Cell membrane</keyword>
<dbReference type="InterPro" id="IPR055348">
    <property type="entry name" value="DctQ"/>
</dbReference>
<dbReference type="InterPro" id="IPR007387">
    <property type="entry name" value="TRAP_DctQ"/>
</dbReference>
<name>A0ABQ1JUK8_9GAMM</name>
<reference evidence="12" key="1">
    <citation type="journal article" date="2019" name="Int. J. Syst. Evol. Microbiol.">
        <title>The Global Catalogue of Microorganisms (GCM) 10K type strain sequencing project: providing services to taxonomists for standard genome sequencing and annotation.</title>
        <authorList>
            <consortium name="The Broad Institute Genomics Platform"/>
            <consortium name="The Broad Institute Genome Sequencing Center for Infectious Disease"/>
            <person name="Wu L."/>
            <person name="Ma J."/>
        </authorList>
    </citation>
    <scope>NUCLEOTIDE SEQUENCE [LARGE SCALE GENOMIC DNA]</scope>
    <source>
        <strain evidence="12">CGMCC 1.15341</strain>
    </source>
</reference>
<evidence type="ECO:0000256" key="5">
    <source>
        <dbReference type="ARBA" id="ARBA00022692"/>
    </source>
</evidence>
<feature type="transmembrane region" description="Helical" evidence="9">
    <location>
        <begin position="53"/>
        <end position="74"/>
    </location>
</feature>
<keyword evidence="5 9" id="KW-0812">Transmembrane</keyword>
<keyword evidence="4 9" id="KW-0997">Cell inner membrane</keyword>
<organism evidence="11 12">
    <name type="scientific">Marinobacterium zhoushanense</name>
    <dbReference type="NCBI Taxonomy" id="1679163"/>
    <lineage>
        <taxon>Bacteria</taxon>
        <taxon>Pseudomonadati</taxon>
        <taxon>Pseudomonadota</taxon>
        <taxon>Gammaproteobacteria</taxon>
        <taxon>Oceanospirillales</taxon>
        <taxon>Oceanospirillaceae</taxon>
        <taxon>Marinobacterium</taxon>
    </lineage>
</organism>
<feature type="domain" description="Tripartite ATP-independent periplasmic transporters DctQ component" evidence="10">
    <location>
        <begin position="37"/>
        <end position="159"/>
    </location>
</feature>
<evidence type="ECO:0000256" key="6">
    <source>
        <dbReference type="ARBA" id="ARBA00022989"/>
    </source>
</evidence>